<evidence type="ECO:0000313" key="11">
    <source>
        <dbReference type="EMBL" id="APF36554.1"/>
    </source>
</evidence>
<reference evidence="11 12" key="1">
    <citation type="submission" date="2016-11" db="EMBL/GenBank/DDBJ databases">
        <title>Complete genome sequence of the aerobically denitrifying bacterium Chelatococcus daeguensis TAD1.</title>
        <authorList>
            <person name="Yang Y."/>
            <person name="Huang S."/>
            <person name="Lin E."/>
        </authorList>
    </citation>
    <scope>NUCLEOTIDE SEQUENCE [LARGE SCALE GENOMIC DNA]</scope>
    <source>
        <strain evidence="11 12">TAD1</strain>
    </source>
</reference>
<feature type="binding site" evidence="8">
    <location>
        <position position="51"/>
    </location>
    <ligand>
        <name>Fe cation</name>
        <dbReference type="ChEBI" id="CHEBI:24875"/>
        <label>1</label>
    </ligand>
</feature>
<feature type="binding site" evidence="8">
    <location>
        <position position="50"/>
    </location>
    <ligand>
        <name>Fe cation</name>
        <dbReference type="ChEBI" id="CHEBI:24875"/>
        <label>3</label>
    </ligand>
</feature>
<dbReference type="Pfam" id="PF00210">
    <property type="entry name" value="Ferritin"/>
    <property type="match status" value="1"/>
</dbReference>
<evidence type="ECO:0000256" key="6">
    <source>
        <dbReference type="ARBA" id="ARBA00023004"/>
    </source>
</evidence>
<dbReference type="PANTHER" id="PTHR30295:SF0">
    <property type="entry name" value="BACTERIOFERRITIN"/>
    <property type="match status" value="1"/>
</dbReference>
<dbReference type="PRINTS" id="PR00601">
    <property type="entry name" value="BACFERRITIN"/>
</dbReference>
<feature type="binding site" evidence="8">
    <location>
        <position position="51"/>
    </location>
    <ligand>
        <name>Fe cation</name>
        <dbReference type="ChEBI" id="CHEBI:24875"/>
        <label>2</label>
    </ligand>
</feature>
<evidence type="ECO:0000256" key="3">
    <source>
        <dbReference type="ARBA" id="ARBA00022434"/>
    </source>
</evidence>
<dbReference type="GO" id="GO:0005829">
    <property type="term" value="C:cytosol"/>
    <property type="evidence" value="ECO:0007669"/>
    <property type="project" value="TreeGrafter"/>
</dbReference>
<keyword evidence="6 7" id="KW-0408">Iron</keyword>
<organism evidence="11 12">
    <name type="scientific">Chelatococcus daeguensis</name>
    <dbReference type="NCBI Taxonomy" id="444444"/>
    <lineage>
        <taxon>Bacteria</taxon>
        <taxon>Pseudomonadati</taxon>
        <taxon>Pseudomonadota</taxon>
        <taxon>Alphaproteobacteria</taxon>
        <taxon>Hyphomicrobiales</taxon>
        <taxon>Chelatococcaceae</taxon>
        <taxon>Chelatococcus</taxon>
    </lineage>
</organism>
<dbReference type="KEGG" id="cdq:BOQ54_03805"/>
<feature type="domain" description="Ferritin-like diiron" evidence="10">
    <location>
        <begin position="1"/>
        <end position="145"/>
    </location>
</feature>
<keyword evidence="12" id="KW-1185">Reference proteome</keyword>
<feature type="binding site" description="axial binding residue" evidence="8">
    <location>
        <position position="52"/>
    </location>
    <ligand>
        <name>heme b</name>
        <dbReference type="ChEBI" id="CHEBI:60344"/>
        <note>ligand shared between dimeric partners</note>
    </ligand>
    <ligandPart>
        <name>Fe</name>
        <dbReference type="ChEBI" id="CHEBI:18248"/>
    </ligandPart>
</feature>
<dbReference type="InterPro" id="IPR008331">
    <property type="entry name" value="Ferritin_DPS_dom"/>
</dbReference>
<feature type="binding site" evidence="8">
    <location>
        <position position="130"/>
    </location>
    <ligand>
        <name>Fe cation</name>
        <dbReference type="ChEBI" id="CHEBI:24875"/>
        <label>2</label>
    </ligand>
</feature>
<dbReference type="EC" id="1.16.3.1" evidence="7"/>
<dbReference type="InterPro" id="IPR009078">
    <property type="entry name" value="Ferritin-like_SF"/>
</dbReference>
<dbReference type="GO" id="GO:0006826">
    <property type="term" value="P:iron ion transport"/>
    <property type="evidence" value="ECO:0007669"/>
    <property type="project" value="InterPro"/>
</dbReference>
<evidence type="ECO:0000256" key="4">
    <source>
        <dbReference type="ARBA" id="ARBA00022617"/>
    </source>
</evidence>
<keyword evidence="5 7" id="KW-0479">Metal-binding</keyword>
<keyword evidence="4 9" id="KW-0349">Heme</keyword>
<dbReference type="PROSITE" id="PS50905">
    <property type="entry name" value="FERRITIN_LIKE"/>
    <property type="match status" value="1"/>
</dbReference>
<dbReference type="GO" id="GO:0004322">
    <property type="term" value="F:ferroxidase activity"/>
    <property type="evidence" value="ECO:0007669"/>
    <property type="project" value="UniProtKB-EC"/>
</dbReference>
<protein>
    <recommendedName>
        <fullName evidence="7 9">Bacterioferritin</fullName>
        <ecNumber evidence="7">1.16.3.1</ecNumber>
    </recommendedName>
</protein>
<evidence type="ECO:0000256" key="1">
    <source>
        <dbReference type="ARBA" id="ARBA00001970"/>
    </source>
</evidence>
<feature type="binding site" evidence="8">
    <location>
        <position position="127"/>
    </location>
    <ligand>
        <name>Fe cation</name>
        <dbReference type="ChEBI" id="CHEBI:24875"/>
        <label>2</label>
    </ligand>
</feature>
<dbReference type="InterPro" id="IPR002024">
    <property type="entry name" value="Bacterioferritin"/>
</dbReference>
<dbReference type="SUPFAM" id="SSF47240">
    <property type="entry name" value="Ferritin-like"/>
    <property type="match status" value="1"/>
</dbReference>
<accession>A0AAC9JN54</accession>
<dbReference type="GO" id="GO:0140315">
    <property type="term" value="F:iron ion sequestering activity"/>
    <property type="evidence" value="ECO:0007669"/>
    <property type="project" value="UniProtKB-ARBA"/>
</dbReference>
<evidence type="ECO:0000256" key="9">
    <source>
        <dbReference type="RuleBase" id="RU000623"/>
    </source>
</evidence>
<feature type="binding site" evidence="8">
    <location>
        <position position="18"/>
    </location>
    <ligand>
        <name>Fe cation</name>
        <dbReference type="ChEBI" id="CHEBI:24875"/>
        <label>1</label>
    </ligand>
</feature>
<evidence type="ECO:0000256" key="7">
    <source>
        <dbReference type="PIRNR" id="PIRNR002560"/>
    </source>
</evidence>
<dbReference type="InterPro" id="IPR009040">
    <property type="entry name" value="Ferritin-like_diiron"/>
</dbReference>
<comment type="function">
    <text evidence="7">Iron-storage protein, whose ferroxidase center binds Fe(2+), oxidizes it using dioxygen to Fe(3+), and participates in the subsequent Fe(3+) oxide mineral core formation within the central cavity of the BFR protein shell.</text>
</comment>
<dbReference type="Gene3D" id="1.20.1260.10">
    <property type="match status" value="1"/>
</dbReference>
<dbReference type="EMBL" id="CP018095">
    <property type="protein sequence ID" value="APF36554.1"/>
    <property type="molecule type" value="Genomic_DNA"/>
</dbReference>
<dbReference type="NCBIfam" id="TIGR00754">
    <property type="entry name" value="bfr"/>
    <property type="match status" value="1"/>
</dbReference>
<dbReference type="PIRSF" id="PIRSF002560">
    <property type="entry name" value="Bacterioferritin"/>
    <property type="match status" value="1"/>
</dbReference>
<dbReference type="PROSITE" id="PS00549">
    <property type="entry name" value="BACTERIOFERRITIN"/>
    <property type="match status" value="1"/>
</dbReference>
<keyword evidence="3 7" id="KW-0409">Iron storage</keyword>
<dbReference type="Proteomes" id="UP000182703">
    <property type="component" value="Chromosome"/>
</dbReference>
<dbReference type="AlphaFoldDB" id="A0AAC9JN54"/>
<comment type="similarity">
    <text evidence="2 7 9">Belongs to the bacterioferritin family.</text>
</comment>
<dbReference type="RefSeq" id="WP_055460355.1">
    <property type="nucleotide sequence ID" value="NZ_CP018095.1"/>
</dbReference>
<dbReference type="InterPro" id="IPR012347">
    <property type="entry name" value="Ferritin-like"/>
</dbReference>
<dbReference type="CDD" id="cd00907">
    <property type="entry name" value="Bacterioferritin"/>
    <property type="match status" value="1"/>
</dbReference>
<evidence type="ECO:0000259" key="10">
    <source>
        <dbReference type="PROSITE" id="PS50905"/>
    </source>
</evidence>
<feature type="binding site" evidence="8">
    <location>
        <position position="94"/>
    </location>
    <ligand>
        <name>Fe cation</name>
        <dbReference type="ChEBI" id="CHEBI:24875"/>
        <label>2</label>
    </ligand>
</feature>
<evidence type="ECO:0000256" key="2">
    <source>
        <dbReference type="ARBA" id="ARBA00008093"/>
    </source>
</evidence>
<comment type="catalytic activity">
    <reaction evidence="7">
        <text>4 Fe(2+) + O2 + 4 H(+) = 4 Fe(3+) + 2 H2O</text>
        <dbReference type="Rhea" id="RHEA:11148"/>
        <dbReference type="ChEBI" id="CHEBI:15377"/>
        <dbReference type="ChEBI" id="CHEBI:15378"/>
        <dbReference type="ChEBI" id="CHEBI:15379"/>
        <dbReference type="ChEBI" id="CHEBI:29033"/>
        <dbReference type="ChEBI" id="CHEBI:29034"/>
        <dbReference type="EC" id="1.16.3.1"/>
    </reaction>
</comment>
<feature type="binding site" evidence="8">
    <location>
        <position position="127"/>
    </location>
    <ligand>
        <name>Fe cation</name>
        <dbReference type="ChEBI" id="CHEBI:24875"/>
        <label>1</label>
    </ligand>
</feature>
<evidence type="ECO:0000256" key="5">
    <source>
        <dbReference type="ARBA" id="ARBA00022723"/>
    </source>
</evidence>
<feature type="binding site" evidence="8">
    <location>
        <position position="54"/>
    </location>
    <ligand>
        <name>Fe cation</name>
        <dbReference type="ChEBI" id="CHEBI:24875"/>
        <label>1</label>
    </ligand>
</feature>
<gene>
    <name evidence="11" type="ORF">BOQ54_03805</name>
</gene>
<dbReference type="GO" id="GO:0006879">
    <property type="term" value="P:intracellular iron ion homeostasis"/>
    <property type="evidence" value="ECO:0007669"/>
    <property type="project" value="UniProtKB-KW"/>
</dbReference>
<name>A0AAC9JN54_9HYPH</name>
<dbReference type="PANTHER" id="PTHR30295">
    <property type="entry name" value="BACTERIOFERRITIN"/>
    <property type="match status" value="1"/>
</dbReference>
<dbReference type="GO" id="GO:0020037">
    <property type="term" value="F:heme binding"/>
    <property type="evidence" value="ECO:0007669"/>
    <property type="project" value="TreeGrafter"/>
</dbReference>
<sequence>MKGDAKVIEYLNRGLRSELTAVSQYWLHYRMLDNWGLKDLAKKWREESIEEMHHADKFIDRILFLEGHPNLQVLDPLRIGQSVKEVIECDLAAEVEARALYQEAATYCHSVKDYPSKDLFEELMADEEGHIDFLETQLELIGKLGEQLYSQHHIGKLDD</sequence>
<proteinExistence type="inferred from homology"/>
<dbReference type="FunFam" id="1.20.1260.10:FF:000005">
    <property type="entry name" value="Bacterioferritin"/>
    <property type="match status" value="1"/>
</dbReference>
<comment type="cofactor">
    <cofactor evidence="1">
        <name>heme b</name>
        <dbReference type="ChEBI" id="CHEBI:60344"/>
    </cofactor>
</comment>
<dbReference type="GO" id="GO:0008199">
    <property type="term" value="F:ferric iron binding"/>
    <property type="evidence" value="ECO:0007669"/>
    <property type="project" value="InterPro"/>
</dbReference>
<evidence type="ECO:0000313" key="12">
    <source>
        <dbReference type="Proteomes" id="UP000182703"/>
    </source>
</evidence>
<evidence type="ECO:0000256" key="8">
    <source>
        <dbReference type="PIRSR" id="PIRSR002560-1"/>
    </source>
</evidence>